<sequence>MPPALRINAVAFVSASNAPILVRTFVDGGDDLKYHYLAHTSLDVIEERIAQPKFNECYLGLLFSMEDVAVYGFMTPLKLKIVVALALTDTVVRDADVVLIFKAFHTAYMRSISNPFLRVHASPESSALVDPSPALLTEANADARKVTAFKRRVDDVARSVLGHDNILE</sequence>
<dbReference type="Pfam" id="PF04628">
    <property type="entry name" value="Sedlin_N"/>
    <property type="match status" value="1"/>
</dbReference>
<dbReference type="PANTHER" id="PTHR12403">
    <property type="entry name" value="TRAFFICKING PROTEIN PARTICLE COMPLEX SUBUNIT 2"/>
    <property type="match status" value="1"/>
</dbReference>
<reference evidence="3 4" key="1">
    <citation type="journal article" date="2016" name="Mol. Biol. Evol.">
        <title>Comparative Genomics of Early-Diverging Mushroom-Forming Fungi Provides Insights into the Origins of Lignocellulose Decay Capabilities.</title>
        <authorList>
            <person name="Nagy L.G."/>
            <person name="Riley R."/>
            <person name="Tritt A."/>
            <person name="Adam C."/>
            <person name="Daum C."/>
            <person name="Floudas D."/>
            <person name="Sun H."/>
            <person name="Yadav J.S."/>
            <person name="Pangilinan J."/>
            <person name="Larsson K.H."/>
            <person name="Matsuura K."/>
            <person name="Barry K."/>
            <person name="Labutti K."/>
            <person name="Kuo R."/>
            <person name="Ohm R.A."/>
            <person name="Bhattacharya S.S."/>
            <person name="Shirouzu T."/>
            <person name="Yoshinaga Y."/>
            <person name="Martin F.M."/>
            <person name="Grigoriev I.V."/>
            <person name="Hibbett D.S."/>
        </authorList>
    </citation>
    <scope>NUCLEOTIDE SEQUENCE [LARGE SCALE GENOMIC DNA]</scope>
    <source>
        <strain evidence="3 4">HHB12029</strain>
    </source>
</reference>
<dbReference type="GO" id="GO:0005737">
    <property type="term" value="C:cytoplasm"/>
    <property type="evidence" value="ECO:0007669"/>
    <property type="project" value="GOC"/>
</dbReference>
<dbReference type="Proteomes" id="UP000077266">
    <property type="component" value="Unassembled WGS sequence"/>
</dbReference>
<accession>A0A165PZI2</accession>
<dbReference type="Gene3D" id="3.30.450.70">
    <property type="match status" value="1"/>
</dbReference>
<evidence type="ECO:0000313" key="3">
    <source>
        <dbReference type="EMBL" id="KZW02877.1"/>
    </source>
</evidence>
<proteinExistence type="inferred from homology"/>
<dbReference type="FunCoup" id="A0A165PZI2">
    <property type="interactions" value="43"/>
</dbReference>
<evidence type="ECO:0000256" key="2">
    <source>
        <dbReference type="ARBA" id="ARBA00024408"/>
    </source>
</evidence>
<dbReference type="SUPFAM" id="SSF64356">
    <property type="entry name" value="SNARE-like"/>
    <property type="match status" value="1"/>
</dbReference>
<organism evidence="3 4">
    <name type="scientific">Exidia glandulosa HHB12029</name>
    <dbReference type="NCBI Taxonomy" id="1314781"/>
    <lineage>
        <taxon>Eukaryota</taxon>
        <taxon>Fungi</taxon>
        <taxon>Dikarya</taxon>
        <taxon>Basidiomycota</taxon>
        <taxon>Agaricomycotina</taxon>
        <taxon>Agaricomycetes</taxon>
        <taxon>Auriculariales</taxon>
        <taxon>Exidiaceae</taxon>
        <taxon>Exidia</taxon>
    </lineage>
</organism>
<dbReference type="AlphaFoldDB" id="A0A165PZI2"/>
<evidence type="ECO:0000313" key="4">
    <source>
        <dbReference type="Proteomes" id="UP000077266"/>
    </source>
</evidence>
<dbReference type="InterPro" id="IPR011012">
    <property type="entry name" value="Longin-like_dom_sf"/>
</dbReference>
<dbReference type="CDD" id="cd14854">
    <property type="entry name" value="TRAPPC2L"/>
    <property type="match status" value="1"/>
</dbReference>
<dbReference type="InterPro" id="IPR044760">
    <property type="entry name" value="TRAPPC2L"/>
</dbReference>
<dbReference type="OrthoDB" id="18320at2759"/>
<dbReference type="InParanoid" id="A0A165PZI2"/>
<dbReference type="STRING" id="1314781.A0A165PZI2"/>
<dbReference type="GO" id="GO:0006888">
    <property type="term" value="P:endoplasmic reticulum to Golgi vesicle-mediated transport"/>
    <property type="evidence" value="ECO:0007669"/>
    <property type="project" value="InterPro"/>
</dbReference>
<comment type="similarity">
    <text evidence="1">Belongs to the TRAPP small subunits family. Sedlin subfamily.</text>
</comment>
<protein>
    <recommendedName>
        <fullName evidence="2">Trafficking protein particle complex subunit 2-like protein</fullName>
    </recommendedName>
</protein>
<dbReference type="InterPro" id="IPR006722">
    <property type="entry name" value="Sedlin"/>
</dbReference>
<keyword evidence="4" id="KW-1185">Reference proteome</keyword>
<evidence type="ECO:0000256" key="1">
    <source>
        <dbReference type="ARBA" id="ARBA00006626"/>
    </source>
</evidence>
<dbReference type="EMBL" id="KV425886">
    <property type="protein sequence ID" value="KZW02877.1"/>
    <property type="molecule type" value="Genomic_DNA"/>
</dbReference>
<gene>
    <name evidence="3" type="ORF">EXIGLDRAFT_829001</name>
</gene>
<name>A0A165PZI2_EXIGL</name>